<dbReference type="GeneID" id="4999971"/>
<keyword evidence="3" id="KW-0813">Transport</keyword>
<dbReference type="EMBL" id="CP000581">
    <property type="protein sequence ID" value="ABO94323.1"/>
    <property type="molecule type" value="Genomic_DNA"/>
</dbReference>
<evidence type="ECO:0000256" key="2">
    <source>
        <dbReference type="ARBA" id="ARBA00008349"/>
    </source>
</evidence>
<name>A4RS82_OSTLU</name>
<dbReference type="eggNOG" id="KOG1581">
    <property type="taxonomic scope" value="Eukaryota"/>
</dbReference>
<dbReference type="OMA" id="KFENTQF"/>
<proteinExistence type="inferred from homology"/>
<evidence type="ECO:0000256" key="6">
    <source>
        <dbReference type="ARBA" id="ARBA00023136"/>
    </source>
</evidence>
<feature type="transmembrane region" description="Helical" evidence="7">
    <location>
        <begin position="276"/>
        <end position="299"/>
    </location>
</feature>
<reference evidence="8 9" key="1">
    <citation type="journal article" date="2007" name="Proc. Natl. Acad. Sci. U.S.A.">
        <title>The tiny eukaryote Ostreococcus provides genomic insights into the paradox of plankton speciation.</title>
        <authorList>
            <person name="Palenik B."/>
            <person name="Grimwood J."/>
            <person name="Aerts A."/>
            <person name="Rouze P."/>
            <person name="Salamov A."/>
            <person name="Putnam N."/>
            <person name="Dupont C."/>
            <person name="Jorgensen R."/>
            <person name="Derelle E."/>
            <person name="Rombauts S."/>
            <person name="Zhou K."/>
            <person name="Otillar R."/>
            <person name="Merchant S.S."/>
            <person name="Podell S."/>
            <person name="Gaasterland T."/>
            <person name="Napoli C."/>
            <person name="Gendler K."/>
            <person name="Manuell A."/>
            <person name="Tai V."/>
            <person name="Vallon O."/>
            <person name="Piganeau G."/>
            <person name="Jancek S."/>
            <person name="Heijde M."/>
            <person name="Jabbari K."/>
            <person name="Bowler C."/>
            <person name="Lohr M."/>
            <person name="Robbens S."/>
            <person name="Werner G."/>
            <person name="Dubchak I."/>
            <person name="Pazour G.J."/>
            <person name="Ren Q."/>
            <person name="Paulsen I."/>
            <person name="Delwiche C."/>
            <person name="Schmutz J."/>
            <person name="Rokhsar D."/>
            <person name="Van de Peer Y."/>
            <person name="Moreau H."/>
            <person name="Grigoriev I.V."/>
        </authorList>
    </citation>
    <scope>NUCLEOTIDE SEQUENCE [LARGE SCALE GENOMIC DNA]</scope>
    <source>
        <strain evidence="8 9">CCE9901</strain>
    </source>
</reference>
<evidence type="ECO:0000256" key="7">
    <source>
        <dbReference type="SAM" id="Phobius"/>
    </source>
</evidence>
<dbReference type="Proteomes" id="UP000001568">
    <property type="component" value="Chromosome 1"/>
</dbReference>
<dbReference type="GO" id="GO:0000139">
    <property type="term" value="C:Golgi membrane"/>
    <property type="evidence" value="ECO:0007669"/>
    <property type="project" value="TreeGrafter"/>
</dbReference>
<accession>A4RS82</accession>
<organism evidence="8 9">
    <name type="scientific">Ostreococcus lucimarinus (strain CCE9901)</name>
    <dbReference type="NCBI Taxonomy" id="436017"/>
    <lineage>
        <taxon>Eukaryota</taxon>
        <taxon>Viridiplantae</taxon>
        <taxon>Chlorophyta</taxon>
        <taxon>Mamiellophyceae</taxon>
        <taxon>Mamiellales</taxon>
        <taxon>Bathycoccaceae</taxon>
        <taxon>Ostreococcus</taxon>
    </lineage>
</organism>
<feature type="transmembrane region" description="Helical" evidence="7">
    <location>
        <begin position="211"/>
        <end position="229"/>
    </location>
</feature>
<dbReference type="AlphaFoldDB" id="A4RS82"/>
<feature type="transmembrane region" description="Helical" evidence="7">
    <location>
        <begin position="21"/>
        <end position="38"/>
    </location>
</feature>
<feature type="transmembrane region" description="Helical" evidence="7">
    <location>
        <begin position="249"/>
        <end position="269"/>
    </location>
</feature>
<dbReference type="PANTHER" id="PTHR10778:SF13">
    <property type="entry name" value="ADENOSINE 3'-PHOSPHO 5'-PHOSPHOSULFATE TRANSPORTER 1"/>
    <property type="match status" value="1"/>
</dbReference>
<keyword evidence="4 7" id="KW-0812">Transmembrane</keyword>
<evidence type="ECO:0000256" key="1">
    <source>
        <dbReference type="ARBA" id="ARBA00004141"/>
    </source>
</evidence>
<keyword evidence="5 7" id="KW-1133">Transmembrane helix</keyword>
<feature type="transmembrane region" description="Helical" evidence="7">
    <location>
        <begin position="58"/>
        <end position="81"/>
    </location>
</feature>
<dbReference type="InterPro" id="IPR013657">
    <property type="entry name" value="SCL35B1-4/HUT1"/>
</dbReference>
<evidence type="ECO:0000256" key="5">
    <source>
        <dbReference type="ARBA" id="ARBA00022989"/>
    </source>
</evidence>
<dbReference type="GO" id="GO:0005789">
    <property type="term" value="C:endoplasmic reticulum membrane"/>
    <property type="evidence" value="ECO:0007669"/>
    <property type="project" value="TreeGrafter"/>
</dbReference>
<evidence type="ECO:0000256" key="3">
    <source>
        <dbReference type="ARBA" id="ARBA00022448"/>
    </source>
</evidence>
<comment type="subcellular location">
    <subcellularLocation>
        <location evidence="1">Membrane</location>
        <topology evidence="1">Multi-pass membrane protein</topology>
    </subcellularLocation>
</comment>
<dbReference type="KEGG" id="olu:OSTLU_29277"/>
<dbReference type="GO" id="GO:0046964">
    <property type="term" value="F:3'-phosphoadenosine 5'-phosphosulfate transmembrane transporter activity"/>
    <property type="evidence" value="ECO:0007669"/>
    <property type="project" value="TreeGrafter"/>
</dbReference>
<feature type="transmembrane region" description="Helical" evidence="7">
    <location>
        <begin position="179"/>
        <end position="199"/>
    </location>
</feature>
<keyword evidence="6 7" id="KW-0472">Membrane</keyword>
<feature type="transmembrane region" description="Helical" evidence="7">
    <location>
        <begin position="305"/>
        <end position="323"/>
    </location>
</feature>
<evidence type="ECO:0000256" key="4">
    <source>
        <dbReference type="ARBA" id="ARBA00022692"/>
    </source>
</evidence>
<dbReference type="Pfam" id="PF08449">
    <property type="entry name" value="UAA"/>
    <property type="match status" value="1"/>
</dbReference>
<sequence>MTSRGENGVLGVLCTPKALKIIGCVVGVVGSLVVYGILQERIMTRPYGDDGEEEFFKFSVFLVLNNRLLAVCAAACILVAIKGAVRPVAPIYSYATVSASNVVATTCQYEALKYVSFPVQTLGKCAKMIPVMIWGFAINQRRYDAADMLVAAFITAGCTIFALYGDVTNKHVSSGGDTSWYGGVLMLGYLGFDGFTSTFQDKLFKGYHMETYNQMVWVNLCSAAISLFWLLSDSSLTEAFNFIGRHPGVMGDVIILSTAAMLGQLCILYTIREFGALLFATIMTTRQFISILLSCIIFMHPLTLPQWGGTCMVFGALYYNAFLKAARKGSKKEITIVSDDAKSGEKENLISKDGIA</sequence>
<evidence type="ECO:0000313" key="8">
    <source>
        <dbReference type="EMBL" id="ABO94323.1"/>
    </source>
</evidence>
<dbReference type="Gramene" id="ABO94323">
    <property type="protein sequence ID" value="ABO94323"/>
    <property type="gene ID" value="OSTLU_29277"/>
</dbReference>
<feature type="transmembrane region" description="Helical" evidence="7">
    <location>
        <begin position="148"/>
        <end position="167"/>
    </location>
</feature>
<keyword evidence="9" id="KW-1185">Reference proteome</keyword>
<evidence type="ECO:0000313" key="9">
    <source>
        <dbReference type="Proteomes" id="UP000001568"/>
    </source>
</evidence>
<dbReference type="OrthoDB" id="1601at2759"/>
<protein>
    <submittedName>
        <fullName evidence="8">DMT family transporter: UDP-galactose/UDP-glucose</fullName>
    </submittedName>
</protein>
<dbReference type="PANTHER" id="PTHR10778">
    <property type="entry name" value="SOLUTE CARRIER FAMILY 35 MEMBER B"/>
    <property type="match status" value="1"/>
</dbReference>
<dbReference type="RefSeq" id="XP_001416031.1">
    <property type="nucleotide sequence ID" value="XM_001415994.1"/>
</dbReference>
<comment type="similarity">
    <text evidence="2">Belongs to the nucleotide-sugar transporter family. UDP-galactose:UMP antiporter (TC 2.A.7.11) subfamily.</text>
</comment>
<dbReference type="HOGENOM" id="CLU_036019_3_0_1"/>
<gene>
    <name evidence="8" type="ORF">OSTLU_29277</name>
</gene>